<dbReference type="NCBIfam" id="TIGR00005">
    <property type="entry name" value="rluA_subfam"/>
    <property type="match status" value="1"/>
</dbReference>
<dbReference type="AlphaFoldDB" id="A0A143DB49"/>
<dbReference type="InterPro" id="IPR002942">
    <property type="entry name" value="S4_RNA-bd"/>
</dbReference>
<evidence type="ECO:0000259" key="7">
    <source>
        <dbReference type="SMART" id="SM00363"/>
    </source>
</evidence>
<dbReference type="EC" id="5.4.99.-" evidence="6"/>
<dbReference type="PROSITE" id="PS01129">
    <property type="entry name" value="PSI_RLU"/>
    <property type="match status" value="1"/>
</dbReference>
<dbReference type="EMBL" id="CP014525">
    <property type="protein sequence ID" value="AMW33955.1"/>
    <property type="molecule type" value="Genomic_DNA"/>
</dbReference>
<keyword evidence="9" id="KW-1185">Reference proteome</keyword>
<evidence type="ECO:0000256" key="6">
    <source>
        <dbReference type="RuleBase" id="RU362028"/>
    </source>
</evidence>
<dbReference type="GeneID" id="53315699"/>
<dbReference type="InterPro" id="IPR006225">
    <property type="entry name" value="PsdUridine_synth_RluC/D"/>
</dbReference>
<comment type="similarity">
    <text evidence="1 6">Belongs to the pseudouridine synthase RluA family.</text>
</comment>
<evidence type="ECO:0000256" key="3">
    <source>
        <dbReference type="ARBA" id="ARBA00036882"/>
    </source>
</evidence>
<dbReference type="GO" id="GO:0160140">
    <property type="term" value="F:23S rRNA pseudouridine(1911/1915/1917) synthase activity"/>
    <property type="evidence" value="ECO:0007669"/>
    <property type="project" value="UniProtKB-EC"/>
</dbReference>
<dbReference type="PANTHER" id="PTHR21600">
    <property type="entry name" value="MITOCHONDRIAL RNA PSEUDOURIDINE SYNTHASE"/>
    <property type="match status" value="1"/>
</dbReference>
<dbReference type="InterPro" id="IPR020103">
    <property type="entry name" value="PsdUridine_synth_cat_dom_sf"/>
</dbReference>
<dbReference type="InterPro" id="IPR006224">
    <property type="entry name" value="PsdUridine_synth_RluA-like_CS"/>
</dbReference>
<gene>
    <name evidence="8" type="ORF">AY555_00820</name>
</gene>
<dbReference type="OrthoDB" id="9807829at2"/>
<name>A0A143DB49_9PROT</name>
<dbReference type="InterPro" id="IPR006145">
    <property type="entry name" value="PsdUridine_synth_RsuA/RluA"/>
</dbReference>
<feature type="domain" description="RNA-binding S4" evidence="7">
    <location>
        <begin position="15"/>
        <end position="72"/>
    </location>
</feature>
<sequence>MSVQLIPVAADEADVRLDRWFRRRWPAVSQGRLEKLLRTGQVRVDGRRAKAGQRLEAGQVVRIPPLPADPEDHADAMPARSAAPAIRPDDEAMILESILYHDDDVIVLNKPPGLAVQGGTNTKVHVDALLDVLRFDSRERPRLVHRLDKDTSGILVLARSARSASALAAAFRSRAARKIYWALVVGYPNPSRGSIRAPVAKVPVAGVEKMEVNVEEGQAARTEFAVLDKAGRCVTWLHLEPLTGRTHQLRVHCAYLGTPILGDGKYGGAEAHIQGEGISRKLHLHARALRIPHPSGRGELTIQAPLPKHMASSFEAFGFDEKEVSDPFAVLPETTRKKK</sequence>
<keyword evidence="5" id="KW-0694">RNA-binding</keyword>
<protein>
    <recommendedName>
        <fullName evidence="6">Pseudouridine synthase</fullName>
        <ecNumber evidence="6">5.4.99.-</ecNumber>
    </recommendedName>
</protein>
<evidence type="ECO:0000313" key="8">
    <source>
        <dbReference type="EMBL" id="AMW33955.1"/>
    </source>
</evidence>
<proteinExistence type="inferred from homology"/>
<feature type="active site" evidence="4">
    <location>
        <position position="148"/>
    </location>
</feature>
<dbReference type="SUPFAM" id="SSF55120">
    <property type="entry name" value="Pseudouridine synthase"/>
    <property type="match status" value="1"/>
</dbReference>
<comment type="catalytic activity">
    <reaction evidence="3">
        <text>uridine(1911/1915/1917) in 23S rRNA = pseudouridine(1911/1915/1917) in 23S rRNA</text>
        <dbReference type="Rhea" id="RHEA:42524"/>
        <dbReference type="Rhea" id="RHEA-COMP:10097"/>
        <dbReference type="Rhea" id="RHEA-COMP:10098"/>
        <dbReference type="ChEBI" id="CHEBI:65314"/>
        <dbReference type="ChEBI" id="CHEBI:65315"/>
        <dbReference type="EC" id="5.4.99.23"/>
    </reaction>
</comment>
<dbReference type="Gene3D" id="3.10.290.10">
    <property type="entry name" value="RNA-binding S4 domain"/>
    <property type="match status" value="1"/>
</dbReference>
<dbReference type="KEGG" id="hjo:AY555_00820"/>
<dbReference type="GO" id="GO:0000455">
    <property type="term" value="P:enzyme-directed rRNA pseudouridine synthesis"/>
    <property type="evidence" value="ECO:0007669"/>
    <property type="project" value="TreeGrafter"/>
</dbReference>
<dbReference type="Proteomes" id="UP000076066">
    <property type="component" value="Chromosome"/>
</dbReference>
<organism evidence="8 9">
    <name type="scientific">Haematospirillum jordaniae</name>
    <dbReference type="NCBI Taxonomy" id="1549855"/>
    <lineage>
        <taxon>Bacteria</taxon>
        <taxon>Pseudomonadati</taxon>
        <taxon>Pseudomonadota</taxon>
        <taxon>Alphaproteobacteria</taxon>
        <taxon>Rhodospirillales</taxon>
        <taxon>Novispirillaceae</taxon>
        <taxon>Haematospirillum</taxon>
    </lineage>
</organism>
<dbReference type="PANTHER" id="PTHR21600:SF44">
    <property type="entry name" value="RIBOSOMAL LARGE SUBUNIT PSEUDOURIDINE SYNTHASE D"/>
    <property type="match status" value="1"/>
</dbReference>
<dbReference type="Pfam" id="PF01479">
    <property type="entry name" value="S4"/>
    <property type="match status" value="1"/>
</dbReference>
<dbReference type="STRING" id="1549855.AY555_00820"/>
<evidence type="ECO:0000256" key="1">
    <source>
        <dbReference type="ARBA" id="ARBA00010876"/>
    </source>
</evidence>
<dbReference type="GO" id="GO:0003723">
    <property type="term" value="F:RNA binding"/>
    <property type="evidence" value="ECO:0007669"/>
    <property type="project" value="UniProtKB-KW"/>
</dbReference>
<dbReference type="SUPFAM" id="SSF55174">
    <property type="entry name" value="Alpha-L RNA-binding motif"/>
    <property type="match status" value="1"/>
</dbReference>
<keyword evidence="2 6" id="KW-0413">Isomerase</keyword>
<evidence type="ECO:0000256" key="5">
    <source>
        <dbReference type="PROSITE-ProRule" id="PRU00182"/>
    </source>
</evidence>
<reference evidence="8 9" key="1">
    <citation type="submission" date="2016-02" db="EMBL/GenBank/DDBJ databases">
        <title>Complete Genome of H5569, the type strain of the newly described species Haematospirillium jordaniae.</title>
        <authorList>
            <person name="Nicholson A.C."/>
            <person name="Humrighouse B.W."/>
            <person name="Loparov V."/>
            <person name="McQuiston J.R."/>
        </authorList>
    </citation>
    <scope>NUCLEOTIDE SEQUENCE [LARGE SCALE GENOMIC DNA]</scope>
    <source>
        <strain evidence="8 9">H5569</strain>
    </source>
</reference>
<accession>A0A143DB49</accession>
<dbReference type="InterPro" id="IPR050188">
    <property type="entry name" value="RluA_PseudoU_synthase"/>
</dbReference>
<dbReference type="CDD" id="cd02869">
    <property type="entry name" value="PseudoU_synth_RluA_like"/>
    <property type="match status" value="1"/>
</dbReference>
<dbReference type="PROSITE" id="PS50889">
    <property type="entry name" value="S4"/>
    <property type="match status" value="1"/>
</dbReference>
<evidence type="ECO:0000256" key="2">
    <source>
        <dbReference type="ARBA" id="ARBA00023235"/>
    </source>
</evidence>
<evidence type="ECO:0000313" key="9">
    <source>
        <dbReference type="Proteomes" id="UP000076066"/>
    </source>
</evidence>
<dbReference type="SMART" id="SM00363">
    <property type="entry name" value="S4"/>
    <property type="match status" value="1"/>
</dbReference>
<dbReference type="RefSeq" id="WP_066132156.1">
    <property type="nucleotide sequence ID" value="NZ_CP014525.1"/>
</dbReference>
<dbReference type="Gene3D" id="3.30.2350.10">
    <property type="entry name" value="Pseudouridine synthase"/>
    <property type="match status" value="1"/>
</dbReference>
<comment type="catalytic activity">
    <reaction evidence="6">
        <text>a uridine in RNA = a pseudouridine in RNA</text>
        <dbReference type="Rhea" id="RHEA:48348"/>
        <dbReference type="Rhea" id="RHEA-COMP:12068"/>
        <dbReference type="Rhea" id="RHEA-COMP:12069"/>
        <dbReference type="ChEBI" id="CHEBI:65314"/>
        <dbReference type="ChEBI" id="CHEBI:65315"/>
    </reaction>
</comment>
<dbReference type="CDD" id="cd00165">
    <property type="entry name" value="S4"/>
    <property type="match status" value="1"/>
</dbReference>
<dbReference type="Pfam" id="PF00849">
    <property type="entry name" value="PseudoU_synth_2"/>
    <property type="match status" value="1"/>
</dbReference>
<dbReference type="InterPro" id="IPR036986">
    <property type="entry name" value="S4_RNA-bd_sf"/>
</dbReference>
<evidence type="ECO:0000256" key="4">
    <source>
        <dbReference type="PIRSR" id="PIRSR606225-1"/>
    </source>
</evidence>
<comment type="function">
    <text evidence="6">Responsible for synthesis of pseudouridine from uracil.</text>
</comment>